<evidence type="ECO:0000313" key="3">
    <source>
        <dbReference type="EMBL" id="MBF5059427.1"/>
    </source>
</evidence>
<dbReference type="PROSITE" id="PS50005">
    <property type="entry name" value="TPR"/>
    <property type="match status" value="1"/>
</dbReference>
<dbReference type="PANTHER" id="PTHR46573">
    <property type="entry name" value="WD REPEAT, SAM AND U-BOX DOMAIN-CONTAINING PROTEIN 1"/>
    <property type="match status" value="1"/>
</dbReference>
<dbReference type="Gene3D" id="1.25.40.10">
    <property type="entry name" value="Tetratricopeptide repeat domain"/>
    <property type="match status" value="1"/>
</dbReference>
<name>A0ABS0AZ84_9BACT</name>
<keyword evidence="1" id="KW-0802">TPR repeat</keyword>
<proteinExistence type="predicted"/>
<dbReference type="PROSITE" id="PS51698">
    <property type="entry name" value="U_BOX"/>
    <property type="match status" value="1"/>
</dbReference>
<dbReference type="Pfam" id="PF04564">
    <property type="entry name" value="U-box"/>
    <property type="match status" value="1"/>
</dbReference>
<accession>A0ABS0AZ84</accession>
<feature type="repeat" description="TPR" evidence="1">
    <location>
        <begin position="218"/>
        <end position="251"/>
    </location>
</feature>
<dbReference type="SUPFAM" id="SSF48452">
    <property type="entry name" value="TPR-like"/>
    <property type="match status" value="1"/>
</dbReference>
<evidence type="ECO:0000256" key="1">
    <source>
        <dbReference type="PROSITE-ProRule" id="PRU00339"/>
    </source>
</evidence>
<dbReference type="SUPFAM" id="SSF57850">
    <property type="entry name" value="RING/U-box"/>
    <property type="match status" value="1"/>
</dbReference>
<organism evidence="3 4">
    <name type="scientific">Candidatus Neptunichlamydia vexilliferae</name>
    <dbReference type="NCBI Taxonomy" id="1651774"/>
    <lineage>
        <taxon>Bacteria</taxon>
        <taxon>Pseudomonadati</taxon>
        <taxon>Chlamydiota</taxon>
        <taxon>Chlamydiia</taxon>
        <taxon>Parachlamydiales</taxon>
        <taxon>Simkaniaceae</taxon>
        <taxon>Candidatus Neptunichlamydia</taxon>
    </lineage>
</organism>
<evidence type="ECO:0000259" key="2">
    <source>
        <dbReference type="PROSITE" id="PS51698"/>
    </source>
</evidence>
<dbReference type="InterPro" id="IPR011990">
    <property type="entry name" value="TPR-like_helical_dom_sf"/>
</dbReference>
<dbReference type="InterPro" id="IPR052085">
    <property type="entry name" value="WD-SAM-U-box"/>
</dbReference>
<sequence length="704" mass="79101">MMSQSILSNSNPVPFATYFTPKYQLSFRSGKEIEVEVSSPNLQKTFNLVVSTSSSSSNQTPKKQIKALLRKGEIPHVVEKEGQPHEVLFPTQSSAASSSSNSSQSLLPLIRQGISHLKALLLSQKEADYPDDLLCPLTLDLFKDPVITNDGHTFEREAIEMHLKNSSTCPLTRKSLKKEDLRPNRALKNRAETLAQKFPIPLPASLTGKTIKQNTQIANAFIQIAQNFASQNELKQALKQYKQALLYTERSEDYAFLIDIYQKSDQPKKAAFVTLVHAYLKSKENPNQNLKPQIEKALAPFTQNPQIEQLLIRYYQATHQKQKAFKYLISLAEKQTNDQKAISYYEKALTFNPTATLIYDRLLPLYNDTKKLHLHLAHFSSAYSQKKIKEANSSYTQAQKLAPQDPRLPLTYLTLIDKHKKTNQTKRLYKQLLTLSEQKPLLYTYALKKILKDPKEIPNHIAHLTLEVLTLKKEIATLKQTPPIASSSSSSSTSSTPQLPSIAYGKAIWEKHFGSGCIKGKEAPLPSNIEQILSAPTPFKVEGYSGKVRDTHLLVWIPEAVKGVKLILDNLPKLFGKYAEYPDYVKNAVGTKGTTPHWTLMSKNILDGTRNTSYSDQKQIVGKYASKGYTLPHALDAAIAVLLHQKEKKEYLLPEKPEWTFTRCLEVDMDGDPVAIGGFAAGGLRVYHHVGNDDVRGVLCARKF</sequence>
<gene>
    <name evidence="3" type="ORF">NEPTK9_000941</name>
</gene>
<reference evidence="3 4" key="1">
    <citation type="submission" date="2020-01" db="EMBL/GenBank/DDBJ databases">
        <title>Draft genome sequence of Cand. Neptunochlamydia vexilliferae K9.</title>
        <authorList>
            <person name="Schulz F."/>
            <person name="Koestlbacher S."/>
            <person name="Wascher F."/>
            <person name="Pizzetti I."/>
            <person name="Horn M."/>
        </authorList>
    </citation>
    <scope>NUCLEOTIDE SEQUENCE [LARGE SCALE GENOMIC DNA]</scope>
    <source>
        <strain evidence="3 4">K9</strain>
    </source>
</reference>
<dbReference type="Proteomes" id="UP001194714">
    <property type="component" value="Unassembled WGS sequence"/>
</dbReference>
<evidence type="ECO:0000313" key="4">
    <source>
        <dbReference type="Proteomes" id="UP001194714"/>
    </source>
</evidence>
<keyword evidence="4" id="KW-1185">Reference proteome</keyword>
<protein>
    <recommendedName>
        <fullName evidence="2">U-box domain-containing protein</fullName>
    </recommendedName>
</protein>
<dbReference type="EMBL" id="JAAEJV010000022">
    <property type="protein sequence ID" value="MBF5059427.1"/>
    <property type="molecule type" value="Genomic_DNA"/>
</dbReference>
<comment type="caution">
    <text evidence="3">The sequence shown here is derived from an EMBL/GenBank/DDBJ whole genome shotgun (WGS) entry which is preliminary data.</text>
</comment>
<dbReference type="SMART" id="SM00504">
    <property type="entry name" value="Ubox"/>
    <property type="match status" value="1"/>
</dbReference>
<feature type="domain" description="U-box" evidence="2">
    <location>
        <begin position="128"/>
        <end position="201"/>
    </location>
</feature>
<dbReference type="InterPro" id="IPR003613">
    <property type="entry name" value="Ubox_domain"/>
</dbReference>
<dbReference type="InterPro" id="IPR013083">
    <property type="entry name" value="Znf_RING/FYVE/PHD"/>
</dbReference>
<dbReference type="PANTHER" id="PTHR46573:SF1">
    <property type="entry name" value="WD REPEAT, SAM AND U-BOX DOMAIN-CONTAINING PROTEIN 1"/>
    <property type="match status" value="1"/>
</dbReference>
<dbReference type="Gene3D" id="3.30.40.10">
    <property type="entry name" value="Zinc/RING finger domain, C3HC4 (zinc finger)"/>
    <property type="match status" value="1"/>
</dbReference>
<dbReference type="InterPro" id="IPR019734">
    <property type="entry name" value="TPR_rpt"/>
</dbReference>